<evidence type="ECO:0000313" key="5">
    <source>
        <dbReference type="Proteomes" id="UP000050863"/>
    </source>
</evidence>
<dbReference type="PROSITE" id="PS50110">
    <property type="entry name" value="RESPONSE_REGULATORY"/>
    <property type="match status" value="1"/>
</dbReference>
<evidence type="ECO:0000313" key="4">
    <source>
        <dbReference type="EMBL" id="KRR06187.1"/>
    </source>
</evidence>
<dbReference type="EMBL" id="LLXZ01000118">
    <property type="protein sequence ID" value="KRR06187.1"/>
    <property type="molecule type" value="Genomic_DNA"/>
</dbReference>
<dbReference type="PANTHER" id="PTHR44591">
    <property type="entry name" value="STRESS RESPONSE REGULATOR PROTEIN 1"/>
    <property type="match status" value="1"/>
</dbReference>
<sequence length="141" mass="15729">MGQSKPFERSKPSRATALIVEDDPMQRDMICLLLEESEVDVIECESAEAAELVLERAAGSLVLMMTDVQLAGNMDGVELAHIARKYNPEMGVIVTSGKPLHQELPDGVQFWAKPWAPLDVIRTAERMVHERRNHHGARARS</sequence>
<dbReference type="InterPro" id="IPR001789">
    <property type="entry name" value="Sig_transdc_resp-reg_receiver"/>
</dbReference>
<dbReference type="InterPro" id="IPR011006">
    <property type="entry name" value="CheY-like_superfamily"/>
</dbReference>
<dbReference type="PANTHER" id="PTHR44591:SF21">
    <property type="entry name" value="TWO-COMPONENT RESPONSE REGULATOR"/>
    <property type="match status" value="1"/>
</dbReference>
<dbReference type="SMART" id="SM00448">
    <property type="entry name" value="REC"/>
    <property type="match status" value="1"/>
</dbReference>
<comment type="caution">
    <text evidence="4">The sequence shown here is derived from an EMBL/GenBank/DDBJ whole genome shotgun (WGS) entry which is preliminary data.</text>
</comment>
<dbReference type="RefSeq" id="WP_057836820.1">
    <property type="nucleotide sequence ID" value="NZ_LLXZ01000118.1"/>
</dbReference>
<protein>
    <recommendedName>
        <fullName evidence="3">Response regulatory domain-containing protein</fullName>
    </recommendedName>
</protein>
<keyword evidence="1 2" id="KW-0597">Phosphoprotein</keyword>
<dbReference type="GO" id="GO:0000160">
    <property type="term" value="P:phosphorelay signal transduction system"/>
    <property type="evidence" value="ECO:0007669"/>
    <property type="project" value="InterPro"/>
</dbReference>
<dbReference type="Proteomes" id="UP000050863">
    <property type="component" value="Unassembled WGS sequence"/>
</dbReference>
<evidence type="ECO:0000256" key="2">
    <source>
        <dbReference type="PROSITE-ProRule" id="PRU00169"/>
    </source>
</evidence>
<dbReference type="AlphaFoldDB" id="A0A0R3LF53"/>
<feature type="modified residue" description="4-aspartylphosphate" evidence="2">
    <location>
        <position position="67"/>
    </location>
</feature>
<name>A0A0R3LF53_9BRAD</name>
<dbReference type="InterPro" id="IPR050595">
    <property type="entry name" value="Bact_response_regulator"/>
</dbReference>
<dbReference type="OrthoDB" id="9784719at2"/>
<keyword evidence="5" id="KW-1185">Reference proteome</keyword>
<accession>A0A0R3LF53</accession>
<dbReference type="SUPFAM" id="SSF52172">
    <property type="entry name" value="CheY-like"/>
    <property type="match status" value="1"/>
</dbReference>
<gene>
    <name evidence="4" type="ORF">CQ12_11395</name>
</gene>
<organism evidence="4 5">
    <name type="scientific">Bradyrhizobium jicamae</name>
    <dbReference type="NCBI Taxonomy" id="280332"/>
    <lineage>
        <taxon>Bacteria</taxon>
        <taxon>Pseudomonadati</taxon>
        <taxon>Pseudomonadota</taxon>
        <taxon>Alphaproteobacteria</taxon>
        <taxon>Hyphomicrobiales</taxon>
        <taxon>Nitrobacteraceae</taxon>
        <taxon>Bradyrhizobium</taxon>
    </lineage>
</organism>
<dbReference type="Gene3D" id="3.40.50.2300">
    <property type="match status" value="1"/>
</dbReference>
<reference evidence="4 5" key="1">
    <citation type="submission" date="2014-03" db="EMBL/GenBank/DDBJ databases">
        <title>Bradyrhizobium valentinum sp. nov., isolated from effective nodules of Lupinus mariae-josephae, a lupine endemic of basic-lime soils in Eastern Spain.</title>
        <authorList>
            <person name="Duran D."/>
            <person name="Rey L."/>
            <person name="Navarro A."/>
            <person name="Busquets A."/>
            <person name="Imperial J."/>
            <person name="Ruiz-Argueso T."/>
        </authorList>
    </citation>
    <scope>NUCLEOTIDE SEQUENCE [LARGE SCALE GENOMIC DNA]</scope>
    <source>
        <strain evidence="4 5">PAC68</strain>
    </source>
</reference>
<evidence type="ECO:0000256" key="1">
    <source>
        <dbReference type="ARBA" id="ARBA00022553"/>
    </source>
</evidence>
<dbReference type="Pfam" id="PF00072">
    <property type="entry name" value="Response_reg"/>
    <property type="match status" value="1"/>
</dbReference>
<evidence type="ECO:0000259" key="3">
    <source>
        <dbReference type="PROSITE" id="PS50110"/>
    </source>
</evidence>
<feature type="domain" description="Response regulatory" evidence="3">
    <location>
        <begin position="16"/>
        <end position="128"/>
    </location>
</feature>
<proteinExistence type="predicted"/>
<dbReference type="STRING" id="280332.CQ12_11395"/>